<keyword evidence="2" id="KW-0436">Ligase</keyword>
<dbReference type="EMBL" id="CZKA01000038">
    <property type="protein sequence ID" value="CUR57624.1"/>
    <property type="molecule type" value="Genomic_DNA"/>
</dbReference>
<gene>
    <name evidence="2" type="ORF">NOCA2430004</name>
</gene>
<dbReference type="SUPFAM" id="SSF55681">
    <property type="entry name" value="Class II aaRS and biotin synthetases"/>
    <property type="match status" value="1"/>
</dbReference>
<evidence type="ECO:0000313" key="2">
    <source>
        <dbReference type="EMBL" id="CUR57624.1"/>
    </source>
</evidence>
<dbReference type="GO" id="GO:0016874">
    <property type="term" value="F:ligase activity"/>
    <property type="evidence" value="ECO:0007669"/>
    <property type="project" value="UniProtKB-KW"/>
</dbReference>
<sequence length="257" mass="27579">MPDDGRMRFLRGALAGDEPALELATARALVTQAREGLLEETVRIYRPVTPVVVFGRRDTRLPGFPDAVTAARTAGFAPVVRATGGRAVAYTEAAIVVDHVGRATGVGGQDERFDTFGQRFVELFRGLGIDARLGAVPGEYCPGAHSVNARGMEKLVGTAQRMVPGAWLFSSLIVVGDEHRIRPVLTEVYGHLEQDFDALSVGSLTRERPGLDLDHLETLVMRAYGLEPPGQSVPAALLELASSLVAQHQIPPPPEAQ</sequence>
<proteinExistence type="predicted"/>
<name>A0A2P2C6J2_9ZZZZ</name>
<protein>
    <submittedName>
        <fullName evidence="2">Putative lipoate-protein ligase A</fullName>
    </submittedName>
</protein>
<reference evidence="2" key="1">
    <citation type="submission" date="2015-08" db="EMBL/GenBank/DDBJ databases">
        <authorList>
            <person name="Babu N.S."/>
            <person name="Beckwith C.J."/>
            <person name="Beseler K.G."/>
            <person name="Brison A."/>
            <person name="Carone J.V."/>
            <person name="Caskin T.P."/>
            <person name="Diamond M."/>
            <person name="Durham M.E."/>
            <person name="Foxe J.M."/>
            <person name="Go M."/>
            <person name="Henderson B.A."/>
            <person name="Jones I.B."/>
            <person name="McGettigan J.A."/>
            <person name="Micheletti S.J."/>
            <person name="Nasrallah M.E."/>
            <person name="Ortiz D."/>
            <person name="Piller C.R."/>
            <person name="Privatt S.R."/>
            <person name="Schneider S.L."/>
            <person name="Sharp S."/>
            <person name="Smith T.C."/>
            <person name="Stanton J.D."/>
            <person name="Ullery H.E."/>
            <person name="Wilson R.J."/>
            <person name="Serrano M.G."/>
            <person name="Buck G."/>
            <person name="Lee V."/>
            <person name="Wang Y."/>
            <person name="Carvalho R."/>
            <person name="Voegtly L."/>
            <person name="Shi R."/>
            <person name="Duckworth R."/>
            <person name="Johnson A."/>
            <person name="Loviza R."/>
            <person name="Walstead R."/>
            <person name="Shah Z."/>
            <person name="Kiflezghi M."/>
            <person name="Wade K."/>
            <person name="Ball S.L."/>
            <person name="Bradley K.W."/>
            <person name="Asai D.J."/>
            <person name="Bowman C.A."/>
            <person name="Russell D.A."/>
            <person name="Pope W.H."/>
            <person name="Jacobs-Sera D."/>
            <person name="Hendrix R.W."/>
            <person name="Hatfull G.F."/>
        </authorList>
    </citation>
    <scope>NUCLEOTIDE SEQUENCE</scope>
</reference>
<dbReference type="Gene3D" id="3.30.930.10">
    <property type="entry name" value="Bira Bifunctional Protein, Domain 2"/>
    <property type="match status" value="1"/>
</dbReference>
<dbReference type="InterPro" id="IPR045864">
    <property type="entry name" value="aa-tRNA-synth_II/BPL/LPL"/>
</dbReference>
<accession>A0A2P2C6J2</accession>
<evidence type="ECO:0000259" key="1">
    <source>
        <dbReference type="Pfam" id="PF21948"/>
    </source>
</evidence>
<feature type="domain" description="BPL/LPL catalytic" evidence="1">
    <location>
        <begin position="19"/>
        <end position="169"/>
    </location>
</feature>
<dbReference type="Pfam" id="PF21948">
    <property type="entry name" value="LplA-B_cat"/>
    <property type="match status" value="1"/>
</dbReference>
<organism evidence="2">
    <name type="scientific">metagenome</name>
    <dbReference type="NCBI Taxonomy" id="256318"/>
    <lineage>
        <taxon>unclassified sequences</taxon>
        <taxon>metagenomes</taxon>
    </lineage>
</organism>
<dbReference type="AlphaFoldDB" id="A0A2P2C6J2"/>
<dbReference type="InterPro" id="IPR004143">
    <property type="entry name" value="BPL_LPL_catalytic"/>
</dbReference>